<evidence type="ECO:0000256" key="3">
    <source>
        <dbReference type="ARBA" id="ARBA00022729"/>
    </source>
</evidence>
<organism evidence="5 6">
    <name type="scientific">Halobacillus campisalis</name>
    <dbReference type="NCBI Taxonomy" id="435909"/>
    <lineage>
        <taxon>Bacteria</taxon>
        <taxon>Bacillati</taxon>
        <taxon>Bacillota</taxon>
        <taxon>Bacilli</taxon>
        <taxon>Bacillales</taxon>
        <taxon>Bacillaceae</taxon>
        <taxon>Halobacillus</taxon>
    </lineage>
</organism>
<dbReference type="SUPFAM" id="SSF53850">
    <property type="entry name" value="Periplasmic binding protein-like II"/>
    <property type="match status" value="1"/>
</dbReference>
<dbReference type="CDD" id="cd14748">
    <property type="entry name" value="PBP2_UgpB"/>
    <property type="match status" value="1"/>
</dbReference>
<dbReference type="PANTHER" id="PTHR30061">
    <property type="entry name" value="MALTOSE-BINDING PERIPLASMIC PROTEIN"/>
    <property type="match status" value="1"/>
</dbReference>
<comment type="similarity">
    <text evidence="1">Belongs to the bacterial solute-binding protein 1 family.</text>
</comment>
<keyword evidence="3 4" id="KW-0732">Signal</keyword>
<keyword evidence="2" id="KW-0813">Transport</keyword>
<dbReference type="PANTHER" id="PTHR30061:SF50">
    <property type="entry name" value="MALTOSE_MALTODEXTRIN-BINDING PERIPLASMIC PROTEIN"/>
    <property type="match status" value="1"/>
</dbReference>
<evidence type="ECO:0000313" key="6">
    <source>
        <dbReference type="Proteomes" id="UP001596494"/>
    </source>
</evidence>
<evidence type="ECO:0000313" key="5">
    <source>
        <dbReference type="EMBL" id="MFC7322016.1"/>
    </source>
</evidence>
<gene>
    <name evidence="5" type="ORF">ACFQMN_14105</name>
</gene>
<reference evidence="6" key="1">
    <citation type="journal article" date="2019" name="Int. J. Syst. Evol. Microbiol.">
        <title>The Global Catalogue of Microorganisms (GCM) 10K type strain sequencing project: providing services to taxonomists for standard genome sequencing and annotation.</title>
        <authorList>
            <consortium name="The Broad Institute Genomics Platform"/>
            <consortium name="The Broad Institute Genome Sequencing Center for Infectious Disease"/>
            <person name="Wu L."/>
            <person name="Ma J."/>
        </authorList>
    </citation>
    <scope>NUCLEOTIDE SEQUENCE [LARGE SCALE GENOMIC DNA]</scope>
    <source>
        <strain evidence="6">CCUG 73951</strain>
    </source>
</reference>
<dbReference type="PROSITE" id="PS51257">
    <property type="entry name" value="PROKAR_LIPOPROTEIN"/>
    <property type="match status" value="1"/>
</dbReference>
<proteinExistence type="inferred from homology"/>
<dbReference type="InterPro" id="IPR006059">
    <property type="entry name" value="SBP"/>
</dbReference>
<dbReference type="EMBL" id="JBHTBY010000011">
    <property type="protein sequence ID" value="MFC7322016.1"/>
    <property type="molecule type" value="Genomic_DNA"/>
</dbReference>
<keyword evidence="6" id="KW-1185">Reference proteome</keyword>
<accession>A0ABW2K5B8</accession>
<sequence length="419" mass="45518">MKRKAWVFWSALMFLLFVAAGCSGNDGTTSGDGGGESEDGTTELTLAGWASSPEEESLLNTQLEEFEEENPDITVKHEAIADQYMDVIKTRLVGGEGPDVFYLDAVEAPAIIETGVLEPLNSYVDDEFDTGDFEDTLIEAFQDEEGETYGFPKGYSTLGLFYNKEMLDEAGVDVPTNWEELEEAAIELTTEDTVGLGVAPQMARLQFIGESAGGDMVEDNQAAFGSEEVVQGLQPLVDLRTEEGAAAAPSELGSESTGEMLGQGRAAMVMEGNWNVPYFEETFPELEYGVAEIPEINGTQGTMAFTVSYVMNQASEKKEAAWKLISYLTGKEGMKTWTETGIELPARQSVAEELGFEDDELRGPLVSGAEYATTWSDGPNLPTIYNNFDNEFLSAFLGEKSLEDALDTGEEVANDEIGD</sequence>
<feature type="signal peptide" evidence="4">
    <location>
        <begin position="1"/>
        <end position="24"/>
    </location>
</feature>
<name>A0ABW2K5B8_9BACI</name>
<evidence type="ECO:0000256" key="1">
    <source>
        <dbReference type="ARBA" id="ARBA00008520"/>
    </source>
</evidence>
<dbReference type="Proteomes" id="UP001596494">
    <property type="component" value="Unassembled WGS sequence"/>
</dbReference>
<dbReference type="Pfam" id="PF13416">
    <property type="entry name" value="SBP_bac_8"/>
    <property type="match status" value="1"/>
</dbReference>
<dbReference type="Gene3D" id="3.40.190.10">
    <property type="entry name" value="Periplasmic binding protein-like II"/>
    <property type="match status" value="1"/>
</dbReference>
<feature type="chain" id="PRO_5046439721" evidence="4">
    <location>
        <begin position="25"/>
        <end position="419"/>
    </location>
</feature>
<evidence type="ECO:0000256" key="2">
    <source>
        <dbReference type="ARBA" id="ARBA00022448"/>
    </source>
</evidence>
<comment type="caution">
    <text evidence="5">The sequence shown here is derived from an EMBL/GenBank/DDBJ whole genome shotgun (WGS) entry which is preliminary data.</text>
</comment>
<evidence type="ECO:0000256" key="4">
    <source>
        <dbReference type="SAM" id="SignalP"/>
    </source>
</evidence>
<dbReference type="RefSeq" id="WP_289215934.1">
    <property type="nucleotide sequence ID" value="NZ_JAPVRC010000004.1"/>
</dbReference>
<protein>
    <submittedName>
        <fullName evidence="5">ABC transporter substrate-binding protein</fullName>
    </submittedName>
</protein>